<comment type="caution">
    <text evidence="6">The sequence shown here is derived from an EMBL/GenBank/DDBJ whole genome shotgun (WGS) entry which is preliminary data.</text>
</comment>
<keyword evidence="7" id="KW-1185">Reference proteome</keyword>
<reference evidence="6 7" key="1">
    <citation type="submission" date="2021-06" db="EMBL/GenBank/DDBJ databases">
        <authorList>
            <person name="Lee D.H."/>
        </authorList>
    </citation>
    <scope>NUCLEOTIDE SEQUENCE [LARGE SCALE GENOMIC DNA]</scope>
    <source>
        <strain evidence="6 7">MMS21-HV4-11</strain>
    </source>
</reference>
<dbReference type="InterPro" id="IPR039424">
    <property type="entry name" value="SBP_5"/>
</dbReference>
<name>A0ABS6IEK4_9HYPH</name>
<feature type="domain" description="Solute-binding protein family 5" evidence="5">
    <location>
        <begin position="65"/>
        <end position="408"/>
    </location>
</feature>
<dbReference type="Pfam" id="PF00496">
    <property type="entry name" value="SBP_bac_5"/>
    <property type="match status" value="1"/>
</dbReference>
<evidence type="ECO:0000259" key="5">
    <source>
        <dbReference type="Pfam" id="PF00496"/>
    </source>
</evidence>
<evidence type="ECO:0000313" key="7">
    <source>
        <dbReference type="Proteomes" id="UP000727907"/>
    </source>
</evidence>
<evidence type="ECO:0000256" key="4">
    <source>
        <dbReference type="SAM" id="SignalP"/>
    </source>
</evidence>
<comment type="subcellular location">
    <subcellularLocation>
        <location evidence="1">Periplasm</location>
    </subcellularLocation>
</comment>
<dbReference type="CDD" id="cd08502">
    <property type="entry name" value="PBP2_NikA_DppA_OppA_like_16"/>
    <property type="match status" value="1"/>
</dbReference>
<protein>
    <submittedName>
        <fullName evidence="6">ABC transporter substrate-binding protein</fullName>
    </submittedName>
</protein>
<evidence type="ECO:0000256" key="1">
    <source>
        <dbReference type="ARBA" id="ARBA00004418"/>
    </source>
</evidence>
<organism evidence="6 7">
    <name type="scientific">Reyranella humidisoli</name>
    <dbReference type="NCBI Taxonomy" id="2849149"/>
    <lineage>
        <taxon>Bacteria</taxon>
        <taxon>Pseudomonadati</taxon>
        <taxon>Pseudomonadota</taxon>
        <taxon>Alphaproteobacteria</taxon>
        <taxon>Hyphomicrobiales</taxon>
        <taxon>Reyranellaceae</taxon>
        <taxon>Reyranella</taxon>
    </lineage>
</organism>
<dbReference type="EMBL" id="JAHOPB010000001">
    <property type="protein sequence ID" value="MBU8873031.1"/>
    <property type="molecule type" value="Genomic_DNA"/>
</dbReference>
<feature type="signal peptide" evidence="4">
    <location>
        <begin position="1"/>
        <end position="21"/>
    </location>
</feature>
<dbReference type="InterPro" id="IPR030678">
    <property type="entry name" value="Peptide/Ni-bd"/>
</dbReference>
<dbReference type="InterPro" id="IPR000914">
    <property type="entry name" value="SBP_5_dom"/>
</dbReference>
<dbReference type="PANTHER" id="PTHR30290">
    <property type="entry name" value="PERIPLASMIC BINDING COMPONENT OF ABC TRANSPORTER"/>
    <property type="match status" value="1"/>
</dbReference>
<keyword evidence="3 4" id="KW-0732">Signal</keyword>
<sequence length="522" mass="57306">MKLRHLLVAAAVFALATPAAAQSTLKIVMHSDLKILDPIWASAQISRTHGYLVYDTLFGLDGDLKPQPQMVGNWTVDAANLIYTFTLRDGLKWHDGAPVTAEDCVASLKRWGSRDPVGLKLMANVKELSAPDAKTIRLELARPYGLVIDSLAKPAGIVPFMMPKRVAEAPATQQIKDPTGSGPFMFKADEWRPGDRVVYVKNPGYVPRAEPPANFAGGKVAKVDRVEWVSIADPQTAVNALENSEVDALESVAHDLLPLLEKRKGIEVQRGAYASQYALRPNWLHPPFNDPRMRLALGYAIDQKGFLDAAVGDPNFWRFCKTYYGCGTPLASDKGTAGLLEGNVEKAKALIKEAGYDGRPIILLQVTDLASLANLGPVAKAQLERVGFKVDMRPADWQTHLARVMRKEPPEDRGWNITLSSTGVIDVVNPITSLFLNSACEKASAGWSCDERIEAMREAYALEPDAAKRKAIAEEIQERALQLGTHYPLGEWYSASAVSGRTKGWIRPPSTTAFWNVEVTKR</sequence>
<dbReference type="PANTHER" id="PTHR30290:SF38">
    <property type="entry name" value="D,D-DIPEPTIDE-BINDING PERIPLASMIC PROTEIN DDPA-RELATED"/>
    <property type="match status" value="1"/>
</dbReference>
<dbReference type="PIRSF" id="PIRSF002741">
    <property type="entry name" value="MppA"/>
    <property type="match status" value="1"/>
</dbReference>
<dbReference type="RefSeq" id="WP_216957299.1">
    <property type="nucleotide sequence ID" value="NZ_JAHOPB010000001.1"/>
</dbReference>
<evidence type="ECO:0000256" key="2">
    <source>
        <dbReference type="ARBA" id="ARBA00005695"/>
    </source>
</evidence>
<accession>A0ABS6IEK4</accession>
<gene>
    <name evidence="6" type="ORF">KQ910_04620</name>
</gene>
<dbReference type="Proteomes" id="UP000727907">
    <property type="component" value="Unassembled WGS sequence"/>
</dbReference>
<proteinExistence type="inferred from homology"/>
<evidence type="ECO:0000313" key="6">
    <source>
        <dbReference type="EMBL" id="MBU8873031.1"/>
    </source>
</evidence>
<evidence type="ECO:0000256" key="3">
    <source>
        <dbReference type="ARBA" id="ARBA00022729"/>
    </source>
</evidence>
<comment type="similarity">
    <text evidence="2">Belongs to the bacterial solute-binding protein 5 family.</text>
</comment>
<feature type="chain" id="PRO_5045757553" evidence="4">
    <location>
        <begin position="22"/>
        <end position="522"/>
    </location>
</feature>